<gene>
    <name evidence="2" type="ORF">GCM10010145_52170</name>
</gene>
<evidence type="ECO:0000313" key="2">
    <source>
        <dbReference type="EMBL" id="GGQ75994.1"/>
    </source>
</evidence>
<feature type="transmembrane region" description="Helical" evidence="1">
    <location>
        <begin position="21"/>
        <end position="36"/>
    </location>
</feature>
<name>A0A918EXE2_9ACTN</name>
<dbReference type="Proteomes" id="UP000620156">
    <property type="component" value="Unassembled WGS sequence"/>
</dbReference>
<keyword evidence="3" id="KW-1185">Reference proteome</keyword>
<reference evidence="2" key="1">
    <citation type="journal article" date="2014" name="Int. J. Syst. Evol. Microbiol.">
        <title>Complete genome sequence of Corynebacterium casei LMG S-19264T (=DSM 44701T), isolated from a smear-ripened cheese.</title>
        <authorList>
            <consortium name="US DOE Joint Genome Institute (JGI-PGF)"/>
            <person name="Walter F."/>
            <person name="Albersmeier A."/>
            <person name="Kalinowski J."/>
            <person name="Ruckert C."/>
        </authorList>
    </citation>
    <scope>NUCLEOTIDE SEQUENCE</scope>
    <source>
        <strain evidence="2">JCM 3131</strain>
    </source>
</reference>
<evidence type="ECO:0000256" key="1">
    <source>
        <dbReference type="SAM" id="Phobius"/>
    </source>
</evidence>
<protein>
    <submittedName>
        <fullName evidence="2">Uncharacterized protein</fullName>
    </submittedName>
</protein>
<dbReference type="AlphaFoldDB" id="A0A918EXE2"/>
<comment type="caution">
    <text evidence="2">The sequence shown here is derived from an EMBL/GenBank/DDBJ whole genome shotgun (WGS) entry which is preliminary data.</text>
</comment>
<keyword evidence="1" id="KW-0812">Transmembrane</keyword>
<reference evidence="2" key="2">
    <citation type="submission" date="2020-09" db="EMBL/GenBank/DDBJ databases">
        <authorList>
            <person name="Sun Q."/>
            <person name="Ohkuma M."/>
        </authorList>
    </citation>
    <scope>NUCLEOTIDE SEQUENCE</scope>
    <source>
        <strain evidence="2">JCM 3131</strain>
    </source>
</reference>
<evidence type="ECO:0000313" key="3">
    <source>
        <dbReference type="Proteomes" id="UP000620156"/>
    </source>
</evidence>
<keyword evidence="1" id="KW-0472">Membrane</keyword>
<dbReference type="EMBL" id="BMQK01000014">
    <property type="protein sequence ID" value="GGQ75994.1"/>
    <property type="molecule type" value="Genomic_DNA"/>
</dbReference>
<proteinExistence type="predicted"/>
<accession>A0A918EXE2</accession>
<dbReference type="RefSeq" id="WP_189219297.1">
    <property type="nucleotide sequence ID" value="NZ_BMQK01000014.1"/>
</dbReference>
<organism evidence="2 3">
    <name type="scientific">Streptomyces ruber</name>
    <dbReference type="NCBI Taxonomy" id="83378"/>
    <lineage>
        <taxon>Bacteria</taxon>
        <taxon>Bacillati</taxon>
        <taxon>Actinomycetota</taxon>
        <taxon>Actinomycetes</taxon>
        <taxon>Kitasatosporales</taxon>
        <taxon>Streptomycetaceae</taxon>
        <taxon>Streptomyces</taxon>
    </lineage>
</organism>
<sequence length="79" mass="8149">MKNIVDCEKTSRKWRFRPSRTVIIIVVVGAGVYAATRTGVPAVVGLQGAAALLGAVAAARKLALALPKGGPAWLPALGR</sequence>
<keyword evidence="1" id="KW-1133">Transmembrane helix</keyword>